<dbReference type="InterPro" id="IPR042121">
    <property type="entry name" value="MutL_C_regsub"/>
</dbReference>
<dbReference type="Gene3D" id="3.30.230.10">
    <property type="match status" value="1"/>
</dbReference>
<dbReference type="RefSeq" id="WP_275109724.1">
    <property type="nucleotide sequence ID" value="NZ_JAKJSC010000001.1"/>
</dbReference>
<dbReference type="EMBL" id="JAKJSC010000001">
    <property type="protein sequence ID" value="MDE5418398.1"/>
    <property type="molecule type" value="Genomic_DNA"/>
</dbReference>
<dbReference type="InterPro" id="IPR014762">
    <property type="entry name" value="DNA_mismatch_repair_CS"/>
</dbReference>
<dbReference type="HAMAP" id="MF_00149">
    <property type="entry name" value="DNA_mis_repair"/>
    <property type="match status" value="1"/>
</dbReference>
<dbReference type="InterPro" id="IPR036890">
    <property type="entry name" value="HATPase_C_sf"/>
</dbReference>
<proteinExistence type="inferred from homology"/>
<evidence type="ECO:0000313" key="9">
    <source>
        <dbReference type="EMBL" id="MDE5418398.1"/>
    </source>
</evidence>
<dbReference type="Pfam" id="PF01119">
    <property type="entry name" value="DNA_mis_repair"/>
    <property type="match status" value="1"/>
</dbReference>
<evidence type="ECO:0000313" key="10">
    <source>
        <dbReference type="Proteomes" id="UP001528920"/>
    </source>
</evidence>
<reference evidence="9 10" key="1">
    <citation type="submission" date="2022-01" db="EMBL/GenBank/DDBJ databases">
        <title>Labilibaculum sp. nov, a marine bacterium isolated from Antarctica.</title>
        <authorList>
            <person name="Dai W."/>
        </authorList>
    </citation>
    <scope>NUCLEOTIDE SEQUENCE [LARGE SCALE GENOMIC DNA]</scope>
    <source>
        <strain evidence="9 10">DW002</strain>
    </source>
</reference>
<dbReference type="Pfam" id="PF13589">
    <property type="entry name" value="HATPase_c_3"/>
    <property type="match status" value="1"/>
</dbReference>
<dbReference type="GO" id="GO:0004519">
    <property type="term" value="F:endonuclease activity"/>
    <property type="evidence" value="ECO:0007669"/>
    <property type="project" value="UniProtKB-KW"/>
</dbReference>
<dbReference type="PANTHER" id="PTHR10073:SF12">
    <property type="entry name" value="DNA MISMATCH REPAIR PROTEIN MLH1"/>
    <property type="match status" value="1"/>
</dbReference>
<dbReference type="Proteomes" id="UP001528920">
    <property type="component" value="Unassembled WGS sequence"/>
</dbReference>
<evidence type="ECO:0000256" key="4">
    <source>
        <dbReference type="ARBA" id="ARBA00023204"/>
    </source>
</evidence>
<dbReference type="PANTHER" id="PTHR10073">
    <property type="entry name" value="DNA MISMATCH REPAIR PROTEIN MLH, PMS, MUTL"/>
    <property type="match status" value="1"/>
</dbReference>
<feature type="region of interest" description="Disordered" evidence="6">
    <location>
        <begin position="402"/>
        <end position="421"/>
    </location>
</feature>
<dbReference type="InterPro" id="IPR037198">
    <property type="entry name" value="MutL_C_sf"/>
</dbReference>
<dbReference type="NCBIfam" id="TIGR00585">
    <property type="entry name" value="mutl"/>
    <property type="match status" value="1"/>
</dbReference>
<dbReference type="InterPro" id="IPR014721">
    <property type="entry name" value="Ribsml_uS5_D2-typ_fold_subgr"/>
</dbReference>
<dbReference type="SUPFAM" id="SSF55874">
    <property type="entry name" value="ATPase domain of HSP90 chaperone/DNA topoisomerase II/histidine kinase"/>
    <property type="match status" value="1"/>
</dbReference>
<sequence>MSDIIQILPDSVANQIAAGEVVQRPASVVKELVENAIDAGSTSIKINLKDAGKTLIQIIDNGCGMSATDARLAFERHATSKIKAAKDLFAIRTMGFRGEALASIAAIANVELKTKRTEDELGTHLVIDGSELASQDSIACPPGSNFIVKNLFYNVPARRKFLKANSTELRNIITEFQRITLANPEIEFQLIHNDAEVYNLTPSNTRQRIVNIFGRSINTRLISIDTNTSIVKLTGFIGKPKNAKKRTDEQFFFVNDRYMRHPYFHKAVLLAYDKILPPDTIPPYFIFFEVDPKIIDINIHPTKTEIKFEDEQAIFQIIQASIREALGKFNIVPSIDFDEDTSLEIPVAGQNSEIEAPMIKVNPEFNPFEADSNYNPFDGEKSYNPFDEERKSFESNQFYQEFKAKTPPPSSTPTKKEVPEKWETLYEEPAKKEKEEKLSQAAIDRENIPDYFQPQQSMPEFTQKTLQPKEQIQKAKNFFQLKNKYILTPIRSGLMIIDQRKAHERILFEKFINSLENHQGIAQQTLFPQTIELNASDYTLLQVIIEDVRALGFDIREFGKKTFVINGTPADIQNCEPKELVENLLANYKSNQMDVKLKVRENLAKSLAKASALNYGKTLSNEEMSSILDQLFACTTPNFTPDGKAIISVLESQELESRFK</sequence>
<keyword evidence="10" id="KW-1185">Reference proteome</keyword>
<dbReference type="SUPFAM" id="SSF118116">
    <property type="entry name" value="DNA mismatch repair protein MutL"/>
    <property type="match status" value="1"/>
</dbReference>
<evidence type="ECO:0000256" key="3">
    <source>
        <dbReference type="ARBA" id="ARBA00022763"/>
    </source>
</evidence>
<evidence type="ECO:0000256" key="5">
    <source>
        <dbReference type="HAMAP-Rule" id="MF_00149"/>
    </source>
</evidence>
<evidence type="ECO:0000256" key="6">
    <source>
        <dbReference type="SAM" id="MobiDB-lite"/>
    </source>
</evidence>
<evidence type="ECO:0000256" key="2">
    <source>
        <dbReference type="ARBA" id="ARBA00021975"/>
    </source>
</evidence>
<protein>
    <recommendedName>
        <fullName evidence="2 5">DNA mismatch repair protein MutL</fullName>
    </recommendedName>
</protein>
<dbReference type="Gene3D" id="3.30.1540.20">
    <property type="entry name" value="MutL, C-terminal domain, dimerisation subdomain"/>
    <property type="match status" value="1"/>
</dbReference>
<keyword evidence="4 5" id="KW-0234">DNA repair</keyword>
<dbReference type="CDD" id="cd00782">
    <property type="entry name" value="MutL_Trans"/>
    <property type="match status" value="1"/>
</dbReference>
<comment type="caution">
    <text evidence="9">The sequence shown here is derived from an EMBL/GenBank/DDBJ whole genome shotgun (WGS) entry which is preliminary data.</text>
</comment>
<dbReference type="SUPFAM" id="SSF54211">
    <property type="entry name" value="Ribosomal protein S5 domain 2-like"/>
    <property type="match status" value="1"/>
</dbReference>
<dbReference type="InterPro" id="IPR002099">
    <property type="entry name" value="MutL/Mlh/PMS"/>
</dbReference>
<keyword evidence="9" id="KW-0378">Hydrolase</keyword>
<dbReference type="SMART" id="SM00853">
    <property type="entry name" value="MutL_C"/>
    <property type="match status" value="1"/>
</dbReference>
<comment type="similarity">
    <text evidence="1 5">Belongs to the DNA mismatch repair MutL/HexB family.</text>
</comment>
<keyword evidence="9" id="KW-0255">Endonuclease</keyword>
<comment type="function">
    <text evidence="5">This protein is involved in the repair of mismatches in DNA. It is required for dam-dependent methyl-directed DNA mismatch repair. May act as a 'molecular matchmaker', a protein that promotes the formation of a stable complex between two or more DNA-binding proteins in an ATP-dependent manner without itself being part of a final effector complex.</text>
</comment>
<dbReference type="InterPro" id="IPR013507">
    <property type="entry name" value="DNA_mismatch_S5_2-like"/>
</dbReference>
<keyword evidence="9" id="KW-0540">Nuclease</keyword>
<evidence type="ECO:0000259" key="8">
    <source>
        <dbReference type="SMART" id="SM01340"/>
    </source>
</evidence>
<dbReference type="InterPro" id="IPR038973">
    <property type="entry name" value="MutL/Mlh/Pms-like"/>
</dbReference>
<evidence type="ECO:0000259" key="7">
    <source>
        <dbReference type="SMART" id="SM00853"/>
    </source>
</evidence>
<dbReference type="SMART" id="SM01340">
    <property type="entry name" value="DNA_mis_repair"/>
    <property type="match status" value="1"/>
</dbReference>
<accession>A0ABT5VSJ8</accession>
<dbReference type="Pfam" id="PF08676">
    <property type="entry name" value="MutL_C"/>
    <property type="match status" value="1"/>
</dbReference>
<name>A0ABT5VSJ8_9BACT</name>
<dbReference type="InterPro" id="IPR020667">
    <property type="entry name" value="DNA_mismatch_repair_MutL"/>
</dbReference>
<gene>
    <name evidence="5 9" type="primary">mutL</name>
    <name evidence="9" type="ORF">L3049_10285</name>
</gene>
<dbReference type="InterPro" id="IPR020568">
    <property type="entry name" value="Ribosomal_Su5_D2-typ_SF"/>
</dbReference>
<organism evidence="9 10">
    <name type="scientific">Paralabilibaculum antarcticum</name>
    <dbReference type="NCBI Taxonomy" id="2912572"/>
    <lineage>
        <taxon>Bacteria</taxon>
        <taxon>Pseudomonadati</taxon>
        <taxon>Bacteroidota</taxon>
        <taxon>Bacteroidia</taxon>
        <taxon>Marinilabiliales</taxon>
        <taxon>Marinifilaceae</taxon>
        <taxon>Paralabilibaculum</taxon>
    </lineage>
</organism>
<dbReference type="Gene3D" id="3.30.1370.100">
    <property type="entry name" value="MutL, C-terminal domain, regulatory subdomain"/>
    <property type="match status" value="1"/>
</dbReference>
<dbReference type="InterPro" id="IPR042120">
    <property type="entry name" value="MutL_C_dimsub"/>
</dbReference>
<evidence type="ECO:0000256" key="1">
    <source>
        <dbReference type="ARBA" id="ARBA00006082"/>
    </source>
</evidence>
<feature type="domain" description="MutL C-terminal dimerisation" evidence="7">
    <location>
        <begin position="477"/>
        <end position="619"/>
    </location>
</feature>
<feature type="domain" description="DNA mismatch repair protein S5" evidence="8">
    <location>
        <begin position="209"/>
        <end position="327"/>
    </location>
</feature>
<dbReference type="InterPro" id="IPR014790">
    <property type="entry name" value="MutL_C"/>
</dbReference>
<dbReference type="Gene3D" id="3.30.565.10">
    <property type="entry name" value="Histidine kinase-like ATPase, C-terminal domain"/>
    <property type="match status" value="1"/>
</dbReference>
<dbReference type="CDD" id="cd16926">
    <property type="entry name" value="HATPase_MutL-MLH-PMS-like"/>
    <property type="match status" value="1"/>
</dbReference>
<dbReference type="PROSITE" id="PS00058">
    <property type="entry name" value="DNA_MISMATCH_REPAIR_1"/>
    <property type="match status" value="1"/>
</dbReference>
<keyword evidence="3 5" id="KW-0227">DNA damage</keyword>